<dbReference type="OMA" id="MNMPDGV"/>
<dbReference type="EnsemblPlants" id="AUR62025039-RA">
    <property type="protein sequence ID" value="AUR62025039-RA:cds"/>
    <property type="gene ID" value="AUR62025039"/>
</dbReference>
<reference evidence="9" key="1">
    <citation type="journal article" date="2017" name="Nature">
        <title>The genome of Chenopodium quinoa.</title>
        <authorList>
            <person name="Jarvis D.E."/>
            <person name="Ho Y.S."/>
            <person name="Lightfoot D.J."/>
            <person name="Schmoeckel S.M."/>
            <person name="Li B."/>
            <person name="Borm T.J.A."/>
            <person name="Ohyanagi H."/>
            <person name="Mineta K."/>
            <person name="Michell C.T."/>
            <person name="Saber N."/>
            <person name="Kharbatia N.M."/>
            <person name="Rupper R.R."/>
            <person name="Sharp A.R."/>
            <person name="Dally N."/>
            <person name="Boughton B.A."/>
            <person name="Woo Y.H."/>
            <person name="Gao G."/>
            <person name="Schijlen E.G.W.M."/>
            <person name="Guo X."/>
            <person name="Momin A.A."/>
            <person name="Negrao S."/>
            <person name="Al-Babili S."/>
            <person name="Gehring C."/>
            <person name="Roessner U."/>
            <person name="Jung C."/>
            <person name="Murphy K."/>
            <person name="Arold S.T."/>
            <person name="Gojobori T."/>
            <person name="van der Linden C.G."/>
            <person name="van Loo E.N."/>
            <person name="Jellen E.N."/>
            <person name="Maughan P.J."/>
            <person name="Tester M."/>
        </authorList>
    </citation>
    <scope>NUCLEOTIDE SEQUENCE [LARGE SCALE GENOMIC DNA]</scope>
    <source>
        <strain evidence="9">cv. PI 614886</strain>
    </source>
</reference>
<dbReference type="GO" id="GO:0000176">
    <property type="term" value="C:nuclear exosome (RNase complex)"/>
    <property type="evidence" value="ECO:0007669"/>
    <property type="project" value="TreeGrafter"/>
</dbReference>
<dbReference type="GO" id="GO:0000177">
    <property type="term" value="C:cytoplasmic exosome (RNase complex)"/>
    <property type="evidence" value="ECO:0007669"/>
    <property type="project" value="TreeGrafter"/>
</dbReference>
<dbReference type="Gene3D" id="2.40.50.140">
    <property type="entry name" value="Nucleic acid-binding proteins"/>
    <property type="match status" value="1"/>
</dbReference>
<dbReference type="InterPro" id="IPR026699">
    <property type="entry name" value="Exosome_RNA_bind1/RRP40/RRP4"/>
</dbReference>
<dbReference type="Gene3D" id="2.40.50.100">
    <property type="match status" value="1"/>
</dbReference>
<dbReference type="InterPro" id="IPR036612">
    <property type="entry name" value="KH_dom_type_1_sf"/>
</dbReference>
<evidence type="ECO:0008006" key="11">
    <source>
        <dbReference type="Google" id="ProtNLM"/>
    </source>
</evidence>
<evidence type="ECO:0000256" key="2">
    <source>
        <dbReference type="ARBA" id="ARBA00009155"/>
    </source>
</evidence>
<keyword evidence="4" id="KW-0271">Exosome</keyword>
<dbReference type="AlphaFoldDB" id="A0A803M813"/>
<evidence type="ECO:0000256" key="1">
    <source>
        <dbReference type="ARBA" id="ARBA00004123"/>
    </source>
</evidence>
<sequence>MREIELSLNQTQKIRLQRALENLQCLSSKSAANASVTVADTIPVNNEDNILKGHGTLELDGEVVATVCGVVDRVDKLVIVRSLRSRYKPDTGDIIVGRVVEVAQKRWRVEIHSNQDAVLMLSSVTLPDGIQRRRTAVDELNMRNIFVENDVISAEVRNSQHDGTWQLHARSDKYGKLERGQLITVPSYLVKRCKQHFHQLDQYGALLILGCNGYVWVGELTVAKDGMEVDDVNESEKTNANSIGEINLEENYTPLETRQNVCRIANAVRVLAVLGFNITVEVILELCDLSTSLNLDIHDMLGAEFCVAVAEKESSHAKSSELLIAAIASELCPHSLHTLPALAIPVKIASSSECSG</sequence>
<feature type="domain" description="K Homology" evidence="7">
    <location>
        <begin position="180"/>
        <end position="219"/>
    </location>
</feature>
<comment type="similarity">
    <text evidence="2">Belongs to the RRP4 family.</text>
</comment>
<name>A0A803M813_CHEQI</name>
<keyword evidence="10" id="KW-1185">Reference proteome</keyword>
<dbReference type="GO" id="GO:0071035">
    <property type="term" value="P:nuclear polyadenylation-dependent rRNA catabolic process"/>
    <property type="evidence" value="ECO:0007669"/>
    <property type="project" value="TreeGrafter"/>
</dbReference>
<comment type="subcellular location">
    <subcellularLocation>
        <location evidence="1">Nucleus</location>
    </subcellularLocation>
</comment>
<dbReference type="GO" id="GO:0000467">
    <property type="term" value="P:exonucleolytic trimming to generate mature 3'-end of 5.8S rRNA from tricistronic rRNA transcript (SSU-rRNA, 5.8S rRNA, LSU-rRNA)"/>
    <property type="evidence" value="ECO:0007669"/>
    <property type="project" value="TreeGrafter"/>
</dbReference>
<dbReference type="SUPFAM" id="SSF54791">
    <property type="entry name" value="Eukaryotic type KH-domain (KH-domain type I)"/>
    <property type="match status" value="1"/>
</dbReference>
<dbReference type="Pfam" id="PF15985">
    <property type="entry name" value="KH_6"/>
    <property type="match status" value="1"/>
</dbReference>
<dbReference type="GO" id="GO:0071038">
    <property type="term" value="P:TRAMP-dependent tRNA surveillance pathway"/>
    <property type="evidence" value="ECO:0007669"/>
    <property type="project" value="TreeGrafter"/>
</dbReference>
<keyword evidence="5" id="KW-0694">RNA-binding</keyword>
<dbReference type="InterPro" id="IPR048565">
    <property type="entry name" value="S1_RRP4"/>
</dbReference>
<evidence type="ECO:0000256" key="6">
    <source>
        <dbReference type="ARBA" id="ARBA00023242"/>
    </source>
</evidence>
<dbReference type="InterPro" id="IPR004088">
    <property type="entry name" value="KH_dom_type_1"/>
</dbReference>
<dbReference type="PANTHER" id="PTHR21321:SF4">
    <property type="entry name" value="EXOSOME COMPLEX COMPONENT RRP4"/>
    <property type="match status" value="1"/>
</dbReference>
<dbReference type="GO" id="GO:0003723">
    <property type="term" value="F:RNA binding"/>
    <property type="evidence" value="ECO:0007669"/>
    <property type="project" value="UniProtKB-KW"/>
</dbReference>
<dbReference type="Pfam" id="PF21266">
    <property type="entry name" value="S1_RRP4"/>
    <property type="match status" value="1"/>
</dbReference>
<evidence type="ECO:0000259" key="8">
    <source>
        <dbReference type="Pfam" id="PF21266"/>
    </source>
</evidence>
<evidence type="ECO:0000256" key="4">
    <source>
        <dbReference type="ARBA" id="ARBA00022835"/>
    </source>
</evidence>
<feature type="domain" description="RRP4 S1" evidence="8">
    <location>
        <begin position="86"/>
        <end position="157"/>
    </location>
</feature>
<dbReference type="GO" id="GO:0071034">
    <property type="term" value="P:CUT catabolic process"/>
    <property type="evidence" value="ECO:0007669"/>
    <property type="project" value="TreeGrafter"/>
</dbReference>
<dbReference type="GO" id="GO:0034475">
    <property type="term" value="P:U4 snRNA 3'-end processing"/>
    <property type="evidence" value="ECO:0007669"/>
    <property type="project" value="TreeGrafter"/>
</dbReference>
<dbReference type="PANTHER" id="PTHR21321">
    <property type="entry name" value="PNAS-3 RELATED"/>
    <property type="match status" value="1"/>
</dbReference>
<dbReference type="GO" id="GO:0071051">
    <property type="term" value="P:poly(A)-dependent snoRNA 3'-end processing"/>
    <property type="evidence" value="ECO:0007669"/>
    <property type="project" value="TreeGrafter"/>
</dbReference>
<evidence type="ECO:0000259" key="7">
    <source>
        <dbReference type="Pfam" id="PF15985"/>
    </source>
</evidence>
<reference evidence="9" key="2">
    <citation type="submission" date="2021-03" db="UniProtKB">
        <authorList>
            <consortium name="EnsemblPlants"/>
        </authorList>
    </citation>
    <scope>IDENTIFICATION</scope>
</reference>
<evidence type="ECO:0000313" key="10">
    <source>
        <dbReference type="Proteomes" id="UP000596660"/>
    </source>
</evidence>
<protein>
    <recommendedName>
        <fullName evidence="11">Ribosomal RNA-processing protein 4</fullName>
    </recommendedName>
</protein>
<dbReference type="CDD" id="cd05789">
    <property type="entry name" value="S1_Rrp4"/>
    <property type="match status" value="1"/>
</dbReference>
<evidence type="ECO:0000256" key="5">
    <source>
        <dbReference type="ARBA" id="ARBA00022884"/>
    </source>
</evidence>
<dbReference type="CDD" id="cd22525">
    <property type="entry name" value="KH-I_Rrp4_eukar"/>
    <property type="match status" value="1"/>
</dbReference>
<evidence type="ECO:0000313" key="9">
    <source>
        <dbReference type="EnsemblPlants" id="AUR62025039-RA:cds"/>
    </source>
</evidence>
<accession>A0A803M813</accession>
<evidence type="ECO:0000256" key="3">
    <source>
        <dbReference type="ARBA" id="ARBA00022552"/>
    </source>
</evidence>
<dbReference type="InterPro" id="IPR012340">
    <property type="entry name" value="NA-bd_OB-fold"/>
</dbReference>
<dbReference type="SUPFAM" id="SSF50249">
    <property type="entry name" value="Nucleic acid-binding proteins"/>
    <property type="match status" value="1"/>
</dbReference>
<dbReference type="Gramene" id="AUR62025039-RA">
    <property type="protein sequence ID" value="AUR62025039-RA:cds"/>
    <property type="gene ID" value="AUR62025039"/>
</dbReference>
<dbReference type="SUPFAM" id="SSF110324">
    <property type="entry name" value="Ribosomal L27 protein-like"/>
    <property type="match status" value="1"/>
</dbReference>
<organism evidence="9 10">
    <name type="scientific">Chenopodium quinoa</name>
    <name type="common">Quinoa</name>
    <dbReference type="NCBI Taxonomy" id="63459"/>
    <lineage>
        <taxon>Eukaryota</taxon>
        <taxon>Viridiplantae</taxon>
        <taxon>Streptophyta</taxon>
        <taxon>Embryophyta</taxon>
        <taxon>Tracheophyta</taxon>
        <taxon>Spermatophyta</taxon>
        <taxon>Magnoliopsida</taxon>
        <taxon>eudicotyledons</taxon>
        <taxon>Gunneridae</taxon>
        <taxon>Pentapetalae</taxon>
        <taxon>Caryophyllales</taxon>
        <taxon>Chenopodiaceae</taxon>
        <taxon>Chenopodioideae</taxon>
        <taxon>Atripliceae</taxon>
        <taxon>Chenopodium</taxon>
    </lineage>
</organism>
<keyword evidence="6" id="KW-0539">Nucleus</keyword>
<dbReference type="Proteomes" id="UP000596660">
    <property type="component" value="Unplaced"/>
</dbReference>
<dbReference type="FunFam" id="2.40.50.140:FF:000038">
    <property type="entry name" value="Exosome complex component RRP4"/>
    <property type="match status" value="1"/>
</dbReference>
<proteinExistence type="inferred from homology"/>
<keyword evidence="3" id="KW-0698">rRNA processing</keyword>